<dbReference type="NCBIfam" id="TIGR03824">
    <property type="entry name" value="FlgM_jcvi"/>
    <property type="match status" value="1"/>
</dbReference>
<name>A0A0H3G2D6_ZYMMA</name>
<evidence type="ECO:0000256" key="4">
    <source>
        <dbReference type="ARBA" id="ARBA00022795"/>
    </source>
</evidence>
<dbReference type="GO" id="GO:0045892">
    <property type="term" value="P:negative regulation of DNA-templated transcription"/>
    <property type="evidence" value="ECO:0007669"/>
    <property type="project" value="InterPro"/>
</dbReference>
<evidence type="ECO:0000256" key="6">
    <source>
        <dbReference type="ARBA" id="ARBA00023163"/>
    </source>
</evidence>
<accession>A0A0H3G2D6</accession>
<dbReference type="KEGG" id="zmm:Zmob_1143"/>
<evidence type="ECO:0000256" key="7">
    <source>
        <dbReference type="ARBA" id="ARBA00024739"/>
    </source>
</evidence>
<evidence type="ECO:0000256" key="2">
    <source>
        <dbReference type="ARBA" id="ARBA00017823"/>
    </source>
</evidence>
<dbReference type="RefSeq" id="WP_011240519.1">
    <property type="nucleotide sequence ID" value="NC_017262.1"/>
</dbReference>
<evidence type="ECO:0000256" key="1">
    <source>
        <dbReference type="ARBA" id="ARBA00005322"/>
    </source>
</evidence>
<evidence type="ECO:0000256" key="5">
    <source>
        <dbReference type="ARBA" id="ARBA00023015"/>
    </source>
</evidence>
<keyword evidence="5" id="KW-0805">Transcription regulation</keyword>
<dbReference type="Pfam" id="PF04316">
    <property type="entry name" value="FlgM"/>
    <property type="match status" value="1"/>
</dbReference>
<keyword evidence="4" id="KW-1005">Bacterial flagellum biogenesis</keyword>
<feature type="region of interest" description="Disordered" evidence="9">
    <location>
        <begin position="19"/>
        <end position="76"/>
    </location>
</feature>
<proteinExistence type="inferred from homology"/>
<dbReference type="eggNOG" id="ENOG5031C96">
    <property type="taxonomic scope" value="Bacteria"/>
</dbReference>
<evidence type="ECO:0000256" key="3">
    <source>
        <dbReference type="ARBA" id="ARBA00022491"/>
    </source>
</evidence>
<sequence length="144" mass="14325">MVDSIGTSSALKAVSAVSLNSSNSSGDANSVQTAIPAADEKTKTSSVSSVTDTSSTESTSVSTDSSKSKEKSTTSSAVSFAEAIAVAGPPVNKAKIQAIRALISEGRYPISASAIASKMVQYETADSTSSASSVTASASTDSNE</sequence>
<keyword evidence="6" id="KW-0804">Transcription</keyword>
<evidence type="ECO:0000313" key="11">
    <source>
        <dbReference type="EMBL" id="AEH62973.1"/>
    </source>
</evidence>
<dbReference type="InterPro" id="IPR031316">
    <property type="entry name" value="FlgM_C"/>
</dbReference>
<dbReference type="OrthoDB" id="7392062at2"/>
<evidence type="ECO:0000313" key="12">
    <source>
        <dbReference type="Proteomes" id="UP000001494"/>
    </source>
</evidence>
<dbReference type="HOGENOM" id="CLU_1795764_0_0_5"/>
<dbReference type="Proteomes" id="UP000001494">
    <property type="component" value="Chromosome"/>
</dbReference>
<comment type="function">
    <text evidence="7">Responsible for the coupling of flagellin expression to flagellar assembly by preventing expression of the flagellin genes when a component of the middle class of proteins is defective. It negatively regulates flagellar genes by inhibiting the activity of FliA by directly binding to FliA.</text>
</comment>
<evidence type="ECO:0000256" key="8">
    <source>
        <dbReference type="ARBA" id="ARBA00030117"/>
    </source>
</evidence>
<feature type="compositionally biased region" description="Low complexity" evidence="9">
    <location>
        <begin position="19"/>
        <end position="31"/>
    </location>
</feature>
<gene>
    <name evidence="11" type="ordered locus">Zmob_1143</name>
</gene>
<feature type="compositionally biased region" description="Low complexity" evidence="9">
    <location>
        <begin position="44"/>
        <end position="65"/>
    </location>
</feature>
<dbReference type="InterPro" id="IPR035890">
    <property type="entry name" value="Anti-sigma-28_factor_FlgM_sf"/>
</dbReference>
<dbReference type="GO" id="GO:0044781">
    <property type="term" value="P:bacterial-type flagellum organization"/>
    <property type="evidence" value="ECO:0007669"/>
    <property type="project" value="UniProtKB-KW"/>
</dbReference>
<dbReference type="InterPro" id="IPR007412">
    <property type="entry name" value="FlgM"/>
</dbReference>
<dbReference type="SUPFAM" id="SSF101498">
    <property type="entry name" value="Anti-sigma factor FlgM"/>
    <property type="match status" value="1"/>
</dbReference>
<dbReference type="EMBL" id="CP002850">
    <property type="protein sequence ID" value="AEH62973.1"/>
    <property type="molecule type" value="Genomic_DNA"/>
</dbReference>
<evidence type="ECO:0000259" key="10">
    <source>
        <dbReference type="Pfam" id="PF04316"/>
    </source>
</evidence>
<organism evidence="11 12">
    <name type="scientific">Zymomonas mobilis subsp. mobilis (strain ATCC 10988 / DSM 424 / LMG 404 / NCIMB 8938 / NRRL B-806 / ZM1)</name>
    <dbReference type="NCBI Taxonomy" id="555217"/>
    <lineage>
        <taxon>Bacteria</taxon>
        <taxon>Pseudomonadati</taxon>
        <taxon>Pseudomonadota</taxon>
        <taxon>Alphaproteobacteria</taxon>
        <taxon>Sphingomonadales</taxon>
        <taxon>Zymomonadaceae</taxon>
        <taxon>Zymomonas</taxon>
    </lineage>
</organism>
<comment type="similarity">
    <text evidence="1">Belongs to the FlgM family.</text>
</comment>
<protein>
    <recommendedName>
        <fullName evidence="2">Negative regulator of flagellin synthesis</fullName>
    </recommendedName>
    <alternativeName>
        <fullName evidence="8">Anti-sigma-28 factor</fullName>
    </alternativeName>
</protein>
<keyword evidence="3" id="KW-0678">Repressor</keyword>
<feature type="domain" description="Anti-sigma-28 factor FlgM C-terminal" evidence="10">
    <location>
        <begin position="81"/>
        <end position="120"/>
    </location>
</feature>
<dbReference type="AlphaFoldDB" id="A0A0H3G2D6"/>
<reference evidence="11 12" key="1">
    <citation type="journal article" date="2011" name="J. Bacteriol.">
        <title>Genome sequence of the ethanol-producing Zymomonas mobilis subsp. mobilis lectotype strain ATCC 10988.</title>
        <authorList>
            <person name="Pappas K.M."/>
            <person name="Kouvelis V.N."/>
            <person name="Saunders E."/>
            <person name="Brettin T.S."/>
            <person name="Bruce D."/>
            <person name="Detter C."/>
            <person name="Balakireva M."/>
            <person name="Han C.S."/>
            <person name="Savvakis G."/>
            <person name="Kyrpides N.C."/>
            <person name="Typas M.A."/>
        </authorList>
    </citation>
    <scope>NUCLEOTIDE SEQUENCE [LARGE SCALE GENOMIC DNA]</scope>
    <source>
        <strain evidence="12">ATCC 10988 / DSM 424 / CCUG 17860 / LMG 404 / NCIMB 8938 / NRRL B-806 / ZM1</strain>
    </source>
</reference>
<evidence type="ECO:0000256" key="9">
    <source>
        <dbReference type="SAM" id="MobiDB-lite"/>
    </source>
</evidence>